<proteinExistence type="predicted"/>
<dbReference type="RefSeq" id="XP_012768822.1">
    <property type="nucleotide sequence ID" value="XM_012913368.1"/>
</dbReference>
<protein>
    <submittedName>
        <fullName evidence="1">Uncharacterized protein</fullName>
    </submittedName>
</protein>
<evidence type="ECO:0000313" key="2">
    <source>
        <dbReference type="Proteomes" id="UP000033188"/>
    </source>
</evidence>
<gene>
    <name evidence="1" type="ORF">BBBOND_0305390</name>
</gene>
<dbReference type="AlphaFoldDB" id="A0A061D7E8"/>
<dbReference type="VEuPathDB" id="PiroplasmaDB:BBBOND_0305390"/>
<dbReference type="EMBL" id="LK391709">
    <property type="protein sequence ID" value="CDR96636.1"/>
    <property type="molecule type" value="Genomic_DNA"/>
</dbReference>
<dbReference type="KEGG" id="bbig:BBBOND_0305390"/>
<name>A0A061D7E8_BABBI</name>
<sequence length="133" mass="15431">MFLQTSNDNGSEMMEDHISGSKGAIEIDLERGLQGMVDKRTIRQSYRDWEFKRSVSEQGIAARYGGKLGGDWWPVEVVEVDIKRPHWLTPFNLPIIIKCVVDIMHELFTDCLWMHNLETFYNTSLDKRLAINV</sequence>
<organism evidence="1 2">
    <name type="scientific">Babesia bigemina</name>
    <dbReference type="NCBI Taxonomy" id="5866"/>
    <lineage>
        <taxon>Eukaryota</taxon>
        <taxon>Sar</taxon>
        <taxon>Alveolata</taxon>
        <taxon>Apicomplexa</taxon>
        <taxon>Aconoidasida</taxon>
        <taxon>Piroplasmida</taxon>
        <taxon>Babesiidae</taxon>
        <taxon>Babesia</taxon>
    </lineage>
</organism>
<reference evidence="2" key="1">
    <citation type="journal article" date="2014" name="Nucleic Acids Res.">
        <title>The evolutionary dynamics of variant antigen genes in Babesia reveal a history of genomic innovation underlying host-parasite interaction.</title>
        <authorList>
            <person name="Jackson A.P."/>
            <person name="Otto T.D."/>
            <person name="Darby A."/>
            <person name="Ramaprasad A."/>
            <person name="Xia D."/>
            <person name="Echaide I.E."/>
            <person name="Farber M."/>
            <person name="Gahlot S."/>
            <person name="Gamble J."/>
            <person name="Gupta D."/>
            <person name="Gupta Y."/>
            <person name="Jackson L."/>
            <person name="Malandrin L."/>
            <person name="Malas T.B."/>
            <person name="Moussa E."/>
            <person name="Nair M."/>
            <person name="Reid A.J."/>
            <person name="Sanders M."/>
            <person name="Sharma J."/>
            <person name="Tracey A."/>
            <person name="Quail M.A."/>
            <person name="Weir W."/>
            <person name="Wastling J.M."/>
            <person name="Hall N."/>
            <person name="Willadsen P."/>
            <person name="Lingelbach K."/>
            <person name="Shiels B."/>
            <person name="Tait A."/>
            <person name="Berriman M."/>
            <person name="Allred D.R."/>
            <person name="Pain A."/>
        </authorList>
    </citation>
    <scope>NUCLEOTIDE SEQUENCE [LARGE SCALE GENOMIC DNA]</scope>
    <source>
        <strain evidence="2">Bond</strain>
    </source>
</reference>
<keyword evidence="2" id="KW-1185">Reference proteome</keyword>
<accession>A0A061D7E8</accession>
<dbReference type="Proteomes" id="UP000033188">
    <property type="component" value="Chromosome 3"/>
</dbReference>
<dbReference type="GeneID" id="24565177"/>
<evidence type="ECO:0000313" key="1">
    <source>
        <dbReference type="EMBL" id="CDR96636.1"/>
    </source>
</evidence>